<sequence length="265" mass="31433">MPYDKEWIEEGLNKLAEEELSLNEKYTSEINEVDKSISSSTNNCDRFLNEKLKERIVAEFEWKLSSIQKDQRSYNTMLVELEITKEPIRDWYEDEVERVKKMNAIVTYQELRLHTAVIRWLKEEGIVVLEPSDDFSIIPKECQVNDPNGVTLCIMPHLPIHLVDNLLLSYWKETALDNLIIIADKFDRSYRGSASMIYDKYLINLESFPKLEECEYCPWINRHYDYGHPLCLDADFRRLEFKFLKPDLMKVPELVEKNDKILILN</sequence>
<organism evidence="1 2">
    <name type="scientific">Acrobeloides nanus</name>
    <dbReference type="NCBI Taxonomy" id="290746"/>
    <lineage>
        <taxon>Eukaryota</taxon>
        <taxon>Metazoa</taxon>
        <taxon>Ecdysozoa</taxon>
        <taxon>Nematoda</taxon>
        <taxon>Chromadorea</taxon>
        <taxon>Rhabditida</taxon>
        <taxon>Tylenchina</taxon>
        <taxon>Cephalobomorpha</taxon>
        <taxon>Cephaloboidea</taxon>
        <taxon>Cephalobidae</taxon>
        <taxon>Acrobeloides</taxon>
    </lineage>
</organism>
<name>A0A914EGF6_9BILA</name>
<dbReference type="AlphaFoldDB" id="A0A914EGF6"/>
<reference evidence="2" key="1">
    <citation type="submission" date="2022-11" db="UniProtKB">
        <authorList>
            <consortium name="WormBaseParasite"/>
        </authorList>
    </citation>
    <scope>IDENTIFICATION</scope>
</reference>
<protein>
    <submittedName>
        <fullName evidence="2">Uncharacterized protein</fullName>
    </submittedName>
</protein>
<dbReference type="Proteomes" id="UP000887540">
    <property type="component" value="Unplaced"/>
</dbReference>
<evidence type="ECO:0000313" key="2">
    <source>
        <dbReference type="WBParaSite" id="ACRNAN_scaffold815.g17067.t1"/>
    </source>
</evidence>
<evidence type="ECO:0000313" key="1">
    <source>
        <dbReference type="Proteomes" id="UP000887540"/>
    </source>
</evidence>
<dbReference type="WBParaSite" id="ACRNAN_scaffold815.g17067.t1">
    <property type="protein sequence ID" value="ACRNAN_scaffold815.g17067.t1"/>
    <property type="gene ID" value="ACRNAN_scaffold815.g17067"/>
</dbReference>
<keyword evidence="1" id="KW-1185">Reference proteome</keyword>
<proteinExistence type="predicted"/>
<accession>A0A914EGF6</accession>